<reference evidence="1 2" key="1">
    <citation type="journal article" date="2018" name="Int. J. Syst. Evol. Microbiol.">
        <title>Lactobacillus bambusae sp. nov., isolated from a traditional fermented Ma-bamboo shoots of Taiwan.</title>
        <authorList>
            <person name="Wang L.-T."/>
        </authorList>
    </citation>
    <scope>NUCLEOTIDE SEQUENCE [LARGE SCALE GENOMIC DNA]</scope>
    <source>
        <strain evidence="1 2">BS-W1</strain>
    </source>
</reference>
<dbReference type="SUPFAM" id="SSF48371">
    <property type="entry name" value="ARM repeat"/>
    <property type="match status" value="1"/>
</dbReference>
<dbReference type="Gene3D" id="1.25.40.290">
    <property type="entry name" value="ARM repeat domains"/>
    <property type="match status" value="1"/>
</dbReference>
<name>A0A2V1N006_9LACO</name>
<evidence type="ECO:0000313" key="1">
    <source>
        <dbReference type="EMBL" id="PWG00353.1"/>
    </source>
</evidence>
<dbReference type="GO" id="GO:0032259">
    <property type="term" value="P:methylation"/>
    <property type="evidence" value="ECO:0007669"/>
    <property type="project" value="UniProtKB-KW"/>
</dbReference>
<proteinExistence type="predicted"/>
<dbReference type="Gene3D" id="1.20.1660.10">
    <property type="entry name" value="Hypothetical protein (EF3068)"/>
    <property type="match status" value="1"/>
</dbReference>
<organism evidence="1 2">
    <name type="scientific">Levilactobacillus bambusae</name>
    <dbReference type="NCBI Taxonomy" id="2024736"/>
    <lineage>
        <taxon>Bacteria</taxon>
        <taxon>Bacillati</taxon>
        <taxon>Bacillota</taxon>
        <taxon>Bacilli</taxon>
        <taxon>Lactobacillales</taxon>
        <taxon>Lactobacillaceae</taxon>
        <taxon>Levilactobacillus</taxon>
    </lineage>
</organism>
<dbReference type="PANTHER" id="PTHR34070:SF1">
    <property type="entry name" value="DNA ALKYLATION REPAIR PROTEIN"/>
    <property type="match status" value="1"/>
</dbReference>
<dbReference type="EMBL" id="QCXQ01000002">
    <property type="protein sequence ID" value="PWG00353.1"/>
    <property type="molecule type" value="Genomic_DNA"/>
</dbReference>
<sequence>MFQLIGEAQNQVPMAKYMKDQFPFVGVKSVSRRQQSKPLITKSKTLPIADLQQLIADLYARTEREYQYVAIDMALANVRRFTLDNMWELKPYVTTKAWWDSVDSWRKVYTQFILRHPESTREVFDWFFHPGADSSAVNLWERRVAITLQLLMKDQLNRHLLTTAIEAERLHDEFFIQKAIGWSLRDYSKTDPAWVRQFIVDHQLSPLAVKEGSKYL</sequence>
<dbReference type="AlphaFoldDB" id="A0A2V1N006"/>
<dbReference type="InterPro" id="IPR016024">
    <property type="entry name" value="ARM-type_fold"/>
</dbReference>
<dbReference type="Pfam" id="PF08713">
    <property type="entry name" value="DNA_alkylation"/>
    <property type="match status" value="1"/>
</dbReference>
<keyword evidence="1" id="KW-0808">Transferase</keyword>
<dbReference type="PANTHER" id="PTHR34070">
    <property type="entry name" value="ARMADILLO-TYPE FOLD"/>
    <property type="match status" value="1"/>
</dbReference>
<dbReference type="GO" id="GO:0008168">
    <property type="term" value="F:methyltransferase activity"/>
    <property type="evidence" value="ECO:0007669"/>
    <property type="project" value="UniProtKB-KW"/>
</dbReference>
<keyword evidence="1" id="KW-0489">Methyltransferase</keyword>
<dbReference type="OrthoDB" id="9775346at2"/>
<accession>A0A2V1N006</accession>
<dbReference type="RefSeq" id="WP_109250300.1">
    <property type="nucleotide sequence ID" value="NZ_QCXQ01000002.1"/>
</dbReference>
<gene>
    <name evidence="1" type="ORF">DCM90_05330</name>
</gene>
<evidence type="ECO:0000313" key="2">
    <source>
        <dbReference type="Proteomes" id="UP000245080"/>
    </source>
</evidence>
<comment type="caution">
    <text evidence="1">The sequence shown here is derived from an EMBL/GenBank/DDBJ whole genome shotgun (WGS) entry which is preliminary data.</text>
</comment>
<protein>
    <submittedName>
        <fullName evidence="1">6-O-methylguanine DNA methyltransferase</fullName>
    </submittedName>
</protein>
<dbReference type="InterPro" id="IPR014825">
    <property type="entry name" value="DNA_alkylation"/>
</dbReference>
<keyword evidence="2" id="KW-1185">Reference proteome</keyword>
<dbReference type="Proteomes" id="UP000245080">
    <property type="component" value="Unassembled WGS sequence"/>
</dbReference>
<dbReference type="CDD" id="cd07064">
    <property type="entry name" value="AlkD_like_1"/>
    <property type="match status" value="1"/>
</dbReference>